<dbReference type="Gene3D" id="1.25.40.180">
    <property type="match status" value="1"/>
</dbReference>
<dbReference type="PROSITE" id="PS51366">
    <property type="entry name" value="MI"/>
    <property type="match status" value="1"/>
</dbReference>
<dbReference type="GO" id="GO:0005730">
    <property type="term" value="C:nucleolus"/>
    <property type="evidence" value="ECO:0007669"/>
    <property type="project" value="UniProtKB-SubCell"/>
</dbReference>
<evidence type="ECO:0000256" key="3">
    <source>
        <dbReference type="ARBA" id="ARBA00023242"/>
    </source>
</evidence>
<proteinExistence type="inferred from homology"/>
<comment type="subcellular location">
    <subcellularLocation>
        <location evidence="1">Nucleus</location>
        <location evidence="1">Nucleolus</location>
    </subcellularLocation>
</comment>
<accession>A0AAN9VPK0</accession>
<evidence type="ECO:0000259" key="5">
    <source>
        <dbReference type="PROSITE" id="PS51366"/>
    </source>
</evidence>
<protein>
    <recommendedName>
        <fullName evidence="5">MI domain-containing protein</fullName>
    </recommendedName>
</protein>
<organism evidence="6 7">
    <name type="scientific">Gryllus longicercus</name>
    <dbReference type="NCBI Taxonomy" id="2509291"/>
    <lineage>
        <taxon>Eukaryota</taxon>
        <taxon>Metazoa</taxon>
        <taxon>Ecdysozoa</taxon>
        <taxon>Arthropoda</taxon>
        <taxon>Hexapoda</taxon>
        <taxon>Insecta</taxon>
        <taxon>Pterygota</taxon>
        <taxon>Neoptera</taxon>
        <taxon>Polyneoptera</taxon>
        <taxon>Orthoptera</taxon>
        <taxon>Ensifera</taxon>
        <taxon>Gryllidea</taxon>
        <taxon>Grylloidea</taxon>
        <taxon>Gryllidae</taxon>
        <taxon>Gryllinae</taxon>
        <taxon>Gryllus</taxon>
    </lineage>
</organism>
<comment type="caution">
    <text evidence="6">The sequence shown here is derived from an EMBL/GenBank/DDBJ whole genome shotgun (WGS) entry which is preliminary data.</text>
</comment>
<feature type="compositionally biased region" description="Basic and acidic residues" evidence="4">
    <location>
        <begin position="396"/>
        <end position="408"/>
    </location>
</feature>
<feature type="compositionally biased region" description="Acidic residues" evidence="4">
    <location>
        <begin position="359"/>
        <end position="372"/>
    </location>
</feature>
<dbReference type="AlphaFoldDB" id="A0AAN9VPK0"/>
<feature type="compositionally biased region" description="Basic and acidic residues" evidence="4">
    <location>
        <begin position="321"/>
        <end position="347"/>
    </location>
</feature>
<reference evidence="6 7" key="1">
    <citation type="submission" date="2024-03" db="EMBL/GenBank/DDBJ databases">
        <title>The genome assembly and annotation of the cricket Gryllus longicercus Weissman &amp; Gray.</title>
        <authorList>
            <person name="Szrajer S."/>
            <person name="Gray D."/>
            <person name="Ylla G."/>
        </authorList>
    </citation>
    <scope>NUCLEOTIDE SEQUENCE [LARGE SCALE GENOMIC DNA]</scope>
    <source>
        <strain evidence="6">DAG 2021-001</strain>
        <tissue evidence="6">Whole body minus gut</tissue>
    </source>
</reference>
<dbReference type="InterPro" id="IPR050781">
    <property type="entry name" value="CWC22_splicing_factor"/>
</dbReference>
<dbReference type="EMBL" id="JAZDUA010000341">
    <property type="protein sequence ID" value="KAK7794247.1"/>
    <property type="molecule type" value="Genomic_DNA"/>
</dbReference>
<gene>
    <name evidence="6" type="ORF">R5R35_014655</name>
</gene>
<feature type="compositionally biased region" description="Basic and acidic residues" evidence="4">
    <location>
        <begin position="92"/>
        <end position="110"/>
    </location>
</feature>
<dbReference type="SMART" id="SM00543">
    <property type="entry name" value="MIF4G"/>
    <property type="match status" value="1"/>
</dbReference>
<dbReference type="SUPFAM" id="SSF48371">
    <property type="entry name" value="ARM repeat"/>
    <property type="match status" value="1"/>
</dbReference>
<feature type="compositionally biased region" description="Basic residues" evidence="4">
    <location>
        <begin position="380"/>
        <end position="395"/>
    </location>
</feature>
<dbReference type="InterPro" id="IPR003891">
    <property type="entry name" value="Initiation_fac_eIF4g_MI"/>
</dbReference>
<feature type="compositionally biased region" description="Acidic residues" evidence="4">
    <location>
        <begin position="425"/>
        <end position="443"/>
    </location>
</feature>
<feature type="region of interest" description="Disordered" evidence="4">
    <location>
        <begin position="463"/>
        <end position="495"/>
    </location>
</feature>
<dbReference type="PANTHER" id="PTHR18034:SF4">
    <property type="entry name" value="NUCLEOLAR MIF4G DOMAIN-CONTAINING PROTEIN 1"/>
    <property type="match status" value="1"/>
</dbReference>
<feature type="domain" description="MI" evidence="5">
    <location>
        <begin position="790"/>
        <end position="906"/>
    </location>
</feature>
<feature type="compositionally biased region" description="Polar residues" evidence="4">
    <location>
        <begin position="243"/>
        <end position="266"/>
    </location>
</feature>
<dbReference type="InterPro" id="IPR003890">
    <property type="entry name" value="MIF4G-like_typ-3"/>
</dbReference>
<feature type="compositionally biased region" description="Acidic residues" evidence="4">
    <location>
        <begin position="297"/>
        <end position="306"/>
    </location>
</feature>
<feature type="region of interest" description="Disordered" evidence="4">
    <location>
        <begin position="207"/>
        <end position="449"/>
    </location>
</feature>
<keyword evidence="7" id="KW-1185">Reference proteome</keyword>
<evidence type="ECO:0000256" key="2">
    <source>
        <dbReference type="ARBA" id="ARBA00006856"/>
    </source>
</evidence>
<dbReference type="Proteomes" id="UP001378592">
    <property type="component" value="Unassembled WGS sequence"/>
</dbReference>
<dbReference type="InterPro" id="IPR016024">
    <property type="entry name" value="ARM-type_fold"/>
</dbReference>
<comment type="similarity">
    <text evidence="2">Belongs to the CWC22 family.</text>
</comment>
<dbReference type="Pfam" id="PF02854">
    <property type="entry name" value="MIF4G"/>
    <property type="match status" value="1"/>
</dbReference>
<dbReference type="Pfam" id="PF02847">
    <property type="entry name" value="MA3"/>
    <property type="match status" value="1"/>
</dbReference>
<dbReference type="SMART" id="SM00544">
    <property type="entry name" value="MA3"/>
    <property type="match status" value="1"/>
</dbReference>
<name>A0AAN9VPK0_9ORTH</name>
<evidence type="ECO:0000313" key="6">
    <source>
        <dbReference type="EMBL" id="KAK7794247.1"/>
    </source>
</evidence>
<evidence type="ECO:0000313" key="7">
    <source>
        <dbReference type="Proteomes" id="UP001378592"/>
    </source>
</evidence>
<feature type="compositionally biased region" description="Basic residues" evidence="4">
    <location>
        <begin position="1"/>
        <end position="39"/>
    </location>
</feature>
<dbReference type="PANTHER" id="PTHR18034">
    <property type="entry name" value="CELL CYCLE CONTROL PROTEIN CWF22-RELATED"/>
    <property type="match status" value="1"/>
</dbReference>
<feature type="compositionally biased region" description="Polar residues" evidence="4">
    <location>
        <begin position="465"/>
        <end position="474"/>
    </location>
</feature>
<dbReference type="GO" id="GO:0003723">
    <property type="term" value="F:RNA binding"/>
    <property type="evidence" value="ECO:0007669"/>
    <property type="project" value="InterPro"/>
</dbReference>
<feature type="region of interest" description="Disordered" evidence="4">
    <location>
        <begin position="132"/>
        <end position="157"/>
    </location>
</feature>
<evidence type="ECO:0000256" key="1">
    <source>
        <dbReference type="ARBA" id="ARBA00004604"/>
    </source>
</evidence>
<sequence length="987" mass="112599">MKVKNQYKGRGNKGKKAAPVKKSRKELRKEKRNAKKQHRRDYYSRRFKPGQQNLTDAHENNSLGGGKVQNVYKQSDEGYDQQARQNVESDGVESRHFGSHEKHQENDAPKSRLKHKIKKYQDPLIARKMQEAATHQELQKAMRDSRKQQLNDANEEEERLIKRLEKQLKLSKRKSKTVPKSFADDGLDYLLDICDSDKIKDVANLENTYRNSDSELEEDLALASGKKSSAMQIDDNFVRPGTSGLNSKQRNSSGASDNGVNASGYESDSDFVDSAAESDRDGSSVYDSGDSGKNDDYGDEYFDSDEEHLTSSKRMHYTSESSDHIDNVNESISKKSVGENCKKEYPLKGKKTKNVRFLEDDEDDDDHDEDSLENGFTRNSSRKSAKRMKTSQRGKHTSDGKKLKESKENIGQPGKYVRMHHSDESDASGDDETNASDIEDSASEEGKKGLWEDIYGRMRDKAGNVVQSSSQSGTYIPPALRAQQSGGDPQTQQRLQRLKRQVKGYLNRLTERNLPSISNELDLLYSNNSRSDMNSTFTAILMESMVSTVLSLERLIMEHVALISCLHSKVGSDVGAYVLQAVAKRFDSLFKENPDIENKELDNVILIICYLYHFKVVHARMLFDVLQCLAKRFNSKDVELILLMLRSVGFGLRKDDPVAMKTLMIQLQELANTSIQQCNESRVKFMLEVLVAVKNNNMGRLPGWDSTPVDNMRKMLRGLLASGNTSPELNISLQDLLQADERGRWWVVGSAWVGQTPGGSELQPQQSKKPKPVYSAKLLELAERMRMNTEVRRNIFCILMSAQDYTEAFKNLMQLGLKGLQTREVVHVTLDCCLQEKTYNRFYAHVLQSLCEHNRVYKMTLQCDFWNKFEELRSLTETQFGNLVKLLLQLLTQGVISLVVFKVIDLTRLEKPIVRLLRQVLLGILTSYLHECNQVFVWVAKHPKYKMFARKLHVFLQQFVLSRMPPDDPQRALLQERIDGIFLSQDL</sequence>
<feature type="compositionally biased region" description="Basic and acidic residues" evidence="4">
    <location>
        <begin position="137"/>
        <end position="149"/>
    </location>
</feature>
<dbReference type="FunFam" id="1.25.40.180:FF:000032">
    <property type="entry name" value="Nucleolar MIF4G domain-containing protein 1"/>
    <property type="match status" value="1"/>
</dbReference>
<dbReference type="GO" id="GO:0042274">
    <property type="term" value="P:ribosomal small subunit biogenesis"/>
    <property type="evidence" value="ECO:0007669"/>
    <property type="project" value="TreeGrafter"/>
</dbReference>
<evidence type="ECO:0000256" key="4">
    <source>
        <dbReference type="SAM" id="MobiDB-lite"/>
    </source>
</evidence>
<keyword evidence="3" id="KW-0539">Nucleus</keyword>
<feature type="region of interest" description="Disordered" evidence="4">
    <location>
        <begin position="1"/>
        <end position="115"/>
    </location>
</feature>